<dbReference type="Gene3D" id="3.90.1200.10">
    <property type="match status" value="1"/>
</dbReference>
<evidence type="ECO:0000256" key="1">
    <source>
        <dbReference type="SAM" id="MobiDB-lite"/>
    </source>
</evidence>
<keyword evidence="4" id="KW-1185">Reference proteome</keyword>
<feature type="compositionally biased region" description="Acidic residues" evidence="1">
    <location>
        <begin position="254"/>
        <end position="265"/>
    </location>
</feature>
<dbReference type="GO" id="GO:0016301">
    <property type="term" value="F:kinase activity"/>
    <property type="evidence" value="ECO:0007669"/>
    <property type="project" value="UniProtKB-KW"/>
</dbReference>
<dbReference type="SUPFAM" id="SSF56112">
    <property type="entry name" value="Protein kinase-like (PK-like)"/>
    <property type="match status" value="1"/>
</dbReference>
<dbReference type="PANTHER" id="PTHR21310">
    <property type="entry name" value="AMINOGLYCOSIDE PHOSPHOTRANSFERASE-RELATED-RELATED"/>
    <property type="match status" value="1"/>
</dbReference>
<accession>A0A8K0W4F2</accession>
<evidence type="ECO:0000313" key="3">
    <source>
        <dbReference type="EMBL" id="KAH7095631.1"/>
    </source>
</evidence>
<keyword evidence="3" id="KW-0808">Transferase</keyword>
<dbReference type="Proteomes" id="UP000813461">
    <property type="component" value="Unassembled WGS sequence"/>
</dbReference>
<feature type="domain" description="Aminoglycoside phosphotransferase" evidence="2">
    <location>
        <begin position="48"/>
        <end position="323"/>
    </location>
</feature>
<organism evidence="3 4">
    <name type="scientific">Paraphoma chrysanthemicola</name>
    <dbReference type="NCBI Taxonomy" id="798071"/>
    <lineage>
        <taxon>Eukaryota</taxon>
        <taxon>Fungi</taxon>
        <taxon>Dikarya</taxon>
        <taxon>Ascomycota</taxon>
        <taxon>Pezizomycotina</taxon>
        <taxon>Dothideomycetes</taxon>
        <taxon>Pleosporomycetidae</taxon>
        <taxon>Pleosporales</taxon>
        <taxon>Pleosporineae</taxon>
        <taxon>Phaeosphaeriaceae</taxon>
        <taxon>Paraphoma</taxon>
    </lineage>
</organism>
<proteinExistence type="predicted"/>
<gene>
    <name evidence="3" type="ORF">FB567DRAFT_543923</name>
</gene>
<dbReference type="InterPro" id="IPR051678">
    <property type="entry name" value="AGP_Transferase"/>
</dbReference>
<dbReference type="InterPro" id="IPR002575">
    <property type="entry name" value="Aminoglycoside_PTrfase"/>
</dbReference>
<dbReference type="InterPro" id="IPR011009">
    <property type="entry name" value="Kinase-like_dom_sf"/>
</dbReference>
<reference evidence="3" key="1">
    <citation type="journal article" date="2021" name="Nat. Commun.">
        <title>Genetic determinants of endophytism in the Arabidopsis root mycobiome.</title>
        <authorList>
            <person name="Mesny F."/>
            <person name="Miyauchi S."/>
            <person name="Thiergart T."/>
            <person name="Pickel B."/>
            <person name="Atanasova L."/>
            <person name="Karlsson M."/>
            <person name="Huettel B."/>
            <person name="Barry K.W."/>
            <person name="Haridas S."/>
            <person name="Chen C."/>
            <person name="Bauer D."/>
            <person name="Andreopoulos W."/>
            <person name="Pangilinan J."/>
            <person name="LaButti K."/>
            <person name="Riley R."/>
            <person name="Lipzen A."/>
            <person name="Clum A."/>
            <person name="Drula E."/>
            <person name="Henrissat B."/>
            <person name="Kohler A."/>
            <person name="Grigoriev I.V."/>
            <person name="Martin F.M."/>
            <person name="Hacquard S."/>
        </authorList>
    </citation>
    <scope>NUCLEOTIDE SEQUENCE</scope>
    <source>
        <strain evidence="3">MPI-SDFR-AT-0120</strain>
    </source>
</reference>
<dbReference type="AlphaFoldDB" id="A0A8K0W4F2"/>
<sequence length="448" mass="51236">MDSQAGLTWEMNWLGSLELNWTTEPSHGSIEKIVRRELTLSDDKFCAIEFLAEGAFNKVYIVRCQDSEDLVMRVTLPVQPHFKTMSEDATIKYIEHHTDIPVPQVLKCSSARDEELGYEWMLMSRVHGISLHDQWAPMCWLSKELIVRNSVQFLTQLFKKRFTRIGNLYATKDLQQLPTSDIPDTQLLGSEFSNKDTAFCLSQVVSIPFFWGKHVHFPAPRGPFAHSRDWLAAQLQLYMLDADEPFSDPASSSDTDDDDEPDEFSTPEARKTRAQRLLNLLPTIFPDATESFVLHHADLNASNILIDPLNHTITGIIDWECIHTVPLWSACQTPKFLDSDYARAECPSPEKYMRDTLDDGTVVMNELYLEHLEEYEKTRLRAFFVEEMGRVCPEWVVVYRASKLKAAFGEVVDLFGDPVVAQVLDEWIERVERDGDAPSVVDILRGDA</sequence>
<evidence type="ECO:0000259" key="2">
    <source>
        <dbReference type="Pfam" id="PF01636"/>
    </source>
</evidence>
<comment type="caution">
    <text evidence="3">The sequence shown here is derived from an EMBL/GenBank/DDBJ whole genome shotgun (WGS) entry which is preliminary data.</text>
</comment>
<evidence type="ECO:0000313" key="4">
    <source>
        <dbReference type="Proteomes" id="UP000813461"/>
    </source>
</evidence>
<dbReference type="Pfam" id="PF01636">
    <property type="entry name" value="APH"/>
    <property type="match status" value="1"/>
</dbReference>
<feature type="region of interest" description="Disordered" evidence="1">
    <location>
        <begin position="246"/>
        <end position="269"/>
    </location>
</feature>
<name>A0A8K0W4F2_9PLEO</name>
<dbReference type="OrthoDB" id="2906425at2759"/>
<protein>
    <submittedName>
        <fullName evidence="3">Kinase-like domain-containing protein</fullName>
    </submittedName>
</protein>
<dbReference type="EMBL" id="JAGMVJ010000001">
    <property type="protein sequence ID" value="KAH7095631.1"/>
    <property type="molecule type" value="Genomic_DNA"/>
</dbReference>
<keyword evidence="3" id="KW-0418">Kinase</keyword>
<dbReference type="PANTHER" id="PTHR21310:SF13">
    <property type="entry name" value="AMINOGLYCOSIDE PHOSPHOTRANSFERASE DOMAIN-CONTAINING PROTEIN"/>
    <property type="match status" value="1"/>
</dbReference>